<feature type="transmembrane region" description="Helical" evidence="1">
    <location>
        <begin position="333"/>
        <end position="354"/>
    </location>
</feature>
<dbReference type="EMBL" id="JAPUBN010000019">
    <property type="protein sequence ID" value="MCZ2722856.1"/>
    <property type="molecule type" value="Genomic_DNA"/>
</dbReference>
<organism evidence="4 5">
    <name type="scientific">Marinomonas phaeophyticola</name>
    <dbReference type="NCBI Taxonomy" id="3004091"/>
    <lineage>
        <taxon>Bacteria</taxon>
        <taxon>Pseudomonadati</taxon>
        <taxon>Pseudomonadota</taxon>
        <taxon>Gammaproteobacteria</taxon>
        <taxon>Oceanospirillales</taxon>
        <taxon>Oceanospirillaceae</taxon>
        <taxon>Marinomonas</taxon>
    </lineage>
</organism>
<feature type="domain" description="7TM-DISM receptor extracellular" evidence="2">
    <location>
        <begin position="181"/>
        <end position="373"/>
    </location>
</feature>
<dbReference type="Gene3D" id="2.60.40.2380">
    <property type="match status" value="1"/>
</dbReference>
<evidence type="ECO:0000259" key="2">
    <source>
        <dbReference type="Pfam" id="PF07695"/>
    </source>
</evidence>
<dbReference type="InterPro" id="IPR011623">
    <property type="entry name" value="7TMR_DISM_rcpt_extracell_dom1"/>
</dbReference>
<accession>A0ABT4JWT2</accession>
<keyword evidence="1" id="KW-0472">Membrane</keyword>
<name>A0ABT4JWT2_9GAMM</name>
<dbReference type="Pfam" id="PF07695">
    <property type="entry name" value="7TMR-DISM_7TM"/>
    <property type="match status" value="1"/>
</dbReference>
<dbReference type="Pfam" id="PF07696">
    <property type="entry name" value="7TMR-DISMED2"/>
    <property type="match status" value="1"/>
</dbReference>
<gene>
    <name evidence="4" type="ORF">O1D97_14875</name>
</gene>
<feature type="transmembrane region" description="Helical" evidence="1">
    <location>
        <begin position="301"/>
        <end position="321"/>
    </location>
</feature>
<sequence>MKPIIVIIILLFSINLHSHQEPAILDDQLTSTNLGIFSSVFIDTNNSYTLEGLLNKEYFTPFKTDFLQLNKVIGTVWIKTEISIQKSTNNTSYIYIKAPLIDDIEVYFPQFNQHTPKYSANKNNGASLYSPQHTDHITPIPDSSHNSITVYIKIRSSSPINIQLMALDNTQLLKLTFNNLLFSGFFISVMLIFIIGSIFFFLHTKHSMYLAYSSVLLSMLSLHLCFHGFMHYILTNGMEFEIITFNFSILSYLTASILFSRYYLDTQINFPKIDRILLSLGGVNIFLVSLFLINTELFNKQFLLLNLLITSSVLVAIAFFIYSKKATYSGYYILAKSIVFLGIYAWVMSVYGIYPSAAFYKWGLTTVLLIEASIYFSGIITHLSPFRATSLNQKAVSVQDSAPTNIISDTGKRLKRQINILDNYIAYWRATPLKDNEKLLSSDAAIASNNLKLLSNNLTLLNSFNNKSSAPILLDKVIQDTIDDFNNIDQDNADITFENINTTNIELLSDSHLYKQLLINLAQEYKHLNENSLTIRVQHKIHSKLGINTIEIVCSPIYNRINNSFNSSSLGLHAIKHIAQRLEGNLDLSNTNNLTIKLPANTRTRDPLHGSPQAEPAQIFVIGEESILVERVLRSLQSWPNDVIQIININDLITNTIIDTNNNTVNLVLMFEHEGYIPNLALKQVRGKLHAGDQCILVTDNAKMSRNYALTLGFDDLFSDLSIELNLKENLDRFTSKGLRIKKASLQTQTEPKN</sequence>
<evidence type="ECO:0000259" key="3">
    <source>
        <dbReference type="Pfam" id="PF07696"/>
    </source>
</evidence>
<evidence type="ECO:0000256" key="1">
    <source>
        <dbReference type="SAM" id="Phobius"/>
    </source>
</evidence>
<evidence type="ECO:0000313" key="5">
    <source>
        <dbReference type="Proteomes" id="UP001149719"/>
    </source>
</evidence>
<feature type="domain" description="7TM-DISM receptor extracellular" evidence="3">
    <location>
        <begin position="39"/>
        <end position="164"/>
    </location>
</feature>
<keyword evidence="1" id="KW-1133">Transmembrane helix</keyword>
<feature type="transmembrane region" description="Helical" evidence="1">
    <location>
        <begin position="360"/>
        <end position="383"/>
    </location>
</feature>
<comment type="caution">
    <text evidence="4">The sequence shown here is derived from an EMBL/GenBank/DDBJ whole genome shotgun (WGS) entry which is preliminary data.</text>
</comment>
<dbReference type="InterPro" id="IPR011622">
    <property type="entry name" value="7TMR_DISM_rcpt_extracell_dom2"/>
</dbReference>
<feature type="transmembrane region" description="Helical" evidence="1">
    <location>
        <begin position="276"/>
        <end position="295"/>
    </location>
</feature>
<evidence type="ECO:0008006" key="6">
    <source>
        <dbReference type="Google" id="ProtNLM"/>
    </source>
</evidence>
<protein>
    <recommendedName>
        <fullName evidence="6">7TMR-DISM extracellular protein 2</fullName>
    </recommendedName>
</protein>
<keyword evidence="1" id="KW-0812">Transmembrane</keyword>
<reference evidence="4" key="1">
    <citation type="submission" date="2022-12" db="EMBL/GenBank/DDBJ databases">
        <title>Marinomonas 15G1-11 sp. nov, isolated from marine algae.</title>
        <authorList>
            <person name="Butt M."/>
            <person name="Choi D.G."/>
            <person name="Kim J.M."/>
            <person name="Lee J.K."/>
            <person name="Baek J.H."/>
            <person name="Jeon C.O."/>
        </authorList>
    </citation>
    <scope>NUCLEOTIDE SEQUENCE</scope>
    <source>
        <strain evidence="4">15G1-11</strain>
    </source>
</reference>
<feature type="transmembrane region" description="Helical" evidence="1">
    <location>
        <begin position="242"/>
        <end position="264"/>
    </location>
</feature>
<dbReference type="RefSeq" id="WP_269126832.1">
    <property type="nucleotide sequence ID" value="NZ_JAPUBN010000019.1"/>
</dbReference>
<dbReference type="Proteomes" id="UP001149719">
    <property type="component" value="Unassembled WGS sequence"/>
</dbReference>
<feature type="transmembrane region" description="Helical" evidence="1">
    <location>
        <begin position="209"/>
        <end position="230"/>
    </location>
</feature>
<keyword evidence="5" id="KW-1185">Reference proteome</keyword>
<proteinExistence type="predicted"/>
<feature type="transmembrane region" description="Helical" evidence="1">
    <location>
        <begin position="180"/>
        <end position="202"/>
    </location>
</feature>
<evidence type="ECO:0000313" key="4">
    <source>
        <dbReference type="EMBL" id="MCZ2722856.1"/>
    </source>
</evidence>